<evidence type="ECO:0000259" key="1">
    <source>
        <dbReference type="Pfam" id="PF12697"/>
    </source>
</evidence>
<keyword evidence="3" id="KW-1185">Reference proteome</keyword>
<feature type="domain" description="AB hydrolase-1" evidence="1">
    <location>
        <begin position="19"/>
        <end position="205"/>
    </location>
</feature>
<gene>
    <name evidence="2" type="ORF">BN11_50054</name>
</gene>
<accession>W6JZK1</accession>
<dbReference type="Gene3D" id="3.40.50.1820">
    <property type="entry name" value="alpha/beta hydrolase"/>
    <property type="match status" value="1"/>
</dbReference>
<dbReference type="SUPFAM" id="SSF53474">
    <property type="entry name" value="alpha/beta-Hydrolases"/>
    <property type="match status" value="1"/>
</dbReference>
<dbReference type="AlphaFoldDB" id="W6JZK1"/>
<organism evidence="2 3">
    <name type="scientific">Nostocoides australiense Ben110</name>
    <dbReference type="NCBI Taxonomy" id="1193182"/>
    <lineage>
        <taxon>Bacteria</taxon>
        <taxon>Bacillati</taxon>
        <taxon>Actinomycetota</taxon>
        <taxon>Actinomycetes</taxon>
        <taxon>Micrococcales</taxon>
        <taxon>Intrasporangiaceae</taxon>
        <taxon>Nostocoides</taxon>
    </lineage>
</organism>
<dbReference type="InterPro" id="IPR029058">
    <property type="entry name" value="AB_hydrolase_fold"/>
</dbReference>
<keyword evidence="2" id="KW-0378">Hydrolase</keyword>
<protein>
    <submittedName>
        <fullName evidence="2">Alpha/beta hydrolase</fullName>
    </submittedName>
</protein>
<evidence type="ECO:0000313" key="3">
    <source>
        <dbReference type="Proteomes" id="UP000035763"/>
    </source>
</evidence>
<dbReference type="Pfam" id="PF12697">
    <property type="entry name" value="Abhydrolase_6"/>
    <property type="match status" value="1"/>
</dbReference>
<name>W6JZK1_9MICO</name>
<dbReference type="EMBL" id="CAJA01000445">
    <property type="protein sequence ID" value="CCH75033.1"/>
    <property type="molecule type" value="Genomic_DNA"/>
</dbReference>
<comment type="caution">
    <text evidence="2">The sequence shown here is derived from an EMBL/GenBank/DDBJ whole genome shotgun (WGS) entry which is preliminary data.</text>
</comment>
<dbReference type="GO" id="GO:0016787">
    <property type="term" value="F:hydrolase activity"/>
    <property type="evidence" value="ECO:0007669"/>
    <property type="project" value="UniProtKB-KW"/>
</dbReference>
<dbReference type="RefSeq" id="WP_053083952.1">
    <property type="nucleotide sequence ID" value="NZ_HG764815.1"/>
</dbReference>
<dbReference type="Proteomes" id="UP000035763">
    <property type="component" value="Unassembled WGS sequence"/>
</dbReference>
<dbReference type="STRING" id="1193182.BN11_50054"/>
<sequence length="227" mass="25344">MPLIAKNEDDLNLFNISRLDAAGLEDVTLVLNDWGGGQFIISEGRDERVGRLVLAACEAFDNFPPGPAKLLELGARIPAGMWALVALMRSRTFRRLPFGYAAMSRRGIPDDLFHDWFGPARRDKGVRRDFAKFATGAPDRATLLSWFERMRRFVRPVLVVGAAQDTMMPTAQGPRLAALYPISRLEVVEDSATLIPEDQPERLAALIRDFALAPHRHTPPSRVRDTP</sequence>
<evidence type="ECO:0000313" key="2">
    <source>
        <dbReference type="EMBL" id="CCH75033.1"/>
    </source>
</evidence>
<proteinExistence type="predicted"/>
<reference evidence="2 3" key="1">
    <citation type="journal article" date="2013" name="ISME J.">
        <title>A metabolic model for members of the genus Tetrasphaera involved in enhanced biological phosphorus removal.</title>
        <authorList>
            <person name="Kristiansen R."/>
            <person name="Nguyen H.T.T."/>
            <person name="Saunders A.M."/>
            <person name="Nielsen J.L."/>
            <person name="Wimmer R."/>
            <person name="Le V.Q."/>
            <person name="McIlroy S.J."/>
            <person name="Petrovski S."/>
            <person name="Seviour R.J."/>
            <person name="Calteau A."/>
            <person name="Nielsen K.L."/>
            <person name="Nielsen P.H."/>
        </authorList>
    </citation>
    <scope>NUCLEOTIDE SEQUENCE [LARGE SCALE GENOMIC DNA]</scope>
    <source>
        <strain evidence="2 3">Ben110</strain>
    </source>
</reference>
<dbReference type="InterPro" id="IPR000073">
    <property type="entry name" value="AB_hydrolase_1"/>
</dbReference>